<feature type="region of interest" description="Disordered" evidence="1">
    <location>
        <begin position="668"/>
        <end position="743"/>
    </location>
</feature>
<organism evidence="3 4">
    <name type="scientific">Ascoidea rubescens DSM 1968</name>
    <dbReference type="NCBI Taxonomy" id="1344418"/>
    <lineage>
        <taxon>Eukaryota</taxon>
        <taxon>Fungi</taxon>
        <taxon>Dikarya</taxon>
        <taxon>Ascomycota</taxon>
        <taxon>Saccharomycotina</taxon>
        <taxon>Saccharomycetes</taxon>
        <taxon>Ascoideaceae</taxon>
        <taxon>Ascoidea</taxon>
    </lineage>
</organism>
<name>A0A1D2VJ57_9ASCO</name>
<feature type="compositionally biased region" description="Basic and acidic residues" evidence="1">
    <location>
        <begin position="706"/>
        <end position="728"/>
    </location>
</feature>
<dbReference type="GeneID" id="30965377"/>
<dbReference type="InterPro" id="IPR029063">
    <property type="entry name" value="SAM-dependent_MTases_sf"/>
</dbReference>
<feature type="compositionally biased region" description="Low complexity" evidence="1">
    <location>
        <begin position="60"/>
        <end position="80"/>
    </location>
</feature>
<evidence type="ECO:0000259" key="2">
    <source>
        <dbReference type="Pfam" id="PF08241"/>
    </source>
</evidence>
<proteinExistence type="predicted"/>
<dbReference type="RefSeq" id="XP_020047880.1">
    <property type="nucleotide sequence ID" value="XM_020191741.1"/>
</dbReference>
<dbReference type="GO" id="GO:0008757">
    <property type="term" value="F:S-adenosylmethionine-dependent methyltransferase activity"/>
    <property type="evidence" value="ECO:0007669"/>
    <property type="project" value="InterPro"/>
</dbReference>
<evidence type="ECO:0000256" key="1">
    <source>
        <dbReference type="SAM" id="MobiDB-lite"/>
    </source>
</evidence>
<dbReference type="STRING" id="1344418.A0A1D2VJ57"/>
<dbReference type="OrthoDB" id="10256176at2759"/>
<dbReference type="AlphaFoldDB" id="A0A1D2VJ57"/>
<feature type="compositionally biased region" description="Basic residues" evidence="1">
    <location>
        <begin position="40"/>
        <end position="55"/>
    </location>
</feature>
<dbReference type="Gene3D" id="3.40.50.150">
    <property type="entry name" value="Vaccinia Virus protein VP39"/>
    <property type="match status" value="1"/>
</dbReference>
<dbReference type="InterPro" id="IPR013216">
    <property type="entry name" value="Methyltransf_11"/>
</dbReference>
<reference evidence="4" key="1">
    <citation type="submission" date="2016-05" db="EMBL/GenBank/DDBJ databases">
        <title>Comparative genomics of biotechnologically important yeasts.</title>
        <authorList>
            <consortium name="DOE Joint Genome Institute"/>
            <person name="Riley R."/>
            <person name="Haridas S."/>
            <person name="Wolfe K.H."/>
            <person name="Lopes M.R."/>
            <person name="Hittinger C.T."/>
            <person name="Goker M."/>
            <person name="Salamov A."/>
            <person name="Wisecaver J."/>
            <person name="Long T.M."/>
            <person name="Aerts A.L."/>
            <person name="Barry K."/>
            <person name="Choi C."/>
            <person name="Clum A."/>
            <person name="Coughlan A.Y."/>
            <person name="Deshpande S."/>
            <person name="Douglass A.P."/>
            <person name="Hanson S.J."/>
            <person name="Klenk H.-P."/>
            <person name="Labutti K."/>
            <person name="Lapidus A."/>
            <person name="Lindquist E."/>
            <person name="Lipzen A."/>
            <person name="Meier-Kolthoff J.P."/>
            <person name="Ohm R.A."/>
            <person name="Otillar R.P."/>
            <person name="Pangilinan J."/>
            <person name="Peng Y."/>
            <person name="Rokas A."/>
            <person name="Rosa C.A."/>
            <person name="Scheuner C."/>
            <person name="Sibirny A.A."/>
            <person name="Slot J.C."/>
            <person name="Stielow J.B."/>
            <person name="Sun H."/>
            <person name="Kurtzman C.P."/>
            <person name="Blackwell M."/>
            <person name="Grigoriev I.V."/>
            <person name="Jeffries T.W."/>
        </authorList>
    </citation>
    <scope>NUCLEOTIDE SEQUENCE [LARGE SCALE GENOMIC DNA]</scope>
    <source>
        <strain evidence="4">DSM 1968</strain>
    </source>
</reference>
<keyword evidence="4" id="KW-1185">Reference proteome</keyword>
<dbReference type="EMBL" id="KV454479">
    <property type="protein sequence ID" value="ODV61573.1"/>
    <property type="molecule type" value="Genomic_DNA"/>
</dbReference>
<feature type="compositionally biased region" description="Polar residues" evidence="1">
    <location>
        <begin position="278"/>
        <end position="292"/>
    </location>
</feature>
<evidence type="ECO:0000313" key="3">
    <source>
        <dbReference type="EMBL" id="ODV61573.1"/>
    </source>
</evidence>
<feature type="compositionally biased region" description="Low complexity" evidence="1">
    <location>
        <begin position="226"/>
        <end position="277"/>
    </location>
</feature>
<accession>A0A1D2VJ57</accession>
<dbReference type="InParanoid" id="A0A1D2VJ57"/>
<dbReference type="Pfam" id="PF08241">
    <property type="entry name" value="Methyltransf_11"/>
    <property type="match status" value="1"/>
</dbReference>
<sequence>MDYRNFAAANAHYIELMKEQQRAQQEKRLRLKEEKELEKKNKKKNKKEAKNKHKLLQTQTTNSSNTTHNSNNSNNSNTSTANERASLFSKQNTIQSSNASSVNSKLSSINNNDYLRFKKYPTSTSHTQNISNQYNTHNLNKITTSISNSTSGSSSNNTVISDSHRHNISSNANIISNSNIPNNDNLPASNSYHSKLKFFHFNSTQPNSSPINTHSNNTIPNINSPNNVNPNANTNTNTNTNTTNIHTPGNEITSLRSSSIKNSSSIRNNPSSLINSSYTNSIRKSDSSSSLTSFANTNTTYPTDLSSVKSNNSANLINKSSKSFRNSSINFKSYLPFSNPINQPINLSHDGSGNNTGINDNGSNANNPFNDPQYQLPLYDLTENLSTEFLSSINNKTLSKFEFFLKFNENIDQLKLFSNANDIDNFENHNNNRYNDDLIHEEGEEEKEDHHYTYNHNYKELFLNNSSKRYDFFINNYFTMENFFNINNISRKYNLSLNLIELWFIHSHKYLFNDGILVNNNIKRLIESIEFANTNTTTAGGNSNINPLKLLHLSNELDVYWSWQLSLDVKNSCSVYNYRNFTNSLDYGNSIDKKPKNYFVNSGKTFDNLPYQAGYFDLIYSNEFNFSLNYKNCNKILTELYRILNKNGYVELLLTDLTVLKTQNDFEGENEHEDDFERDNNDTEGITNNEEESDKDIFNEANYYENEEHKENQNENQNDKDSENENETKNSNSNSNDSEDKENDILNHNEDKIRANGLSKKTKKTIDDLKYYWDKCLKNIDEFSINNNGNGSGNGKEDNKRLSKNEELNIDPYPSFKILNKLEEAGFKNIRYSIIGLPRFNISSNRGSQEEEFDIEDEYLKKMIGLNSLIEFYTSYWEFKFFQRFGKFTNEDFDNYAYLKRLKLNQTSLDSENCSFNGGLNYFIVINAQKVL</sequence>
<feature type="region of interest" description="Disordered" evidence="1">
    <location>
        <begin position="32"/>
        <end position="82"/>
    </location>
</feature>
<feature type="compositionally biased region" description="Acidic residues" evidence="1">
    <location>
        <begin position="668"/>
        <end position="677"/>
    </location>
</feature>
<dbReference type="SUPFAM" id="SSF53335">
    <property type="entry name" value="S-adenosyl-L-methionine-dependent methyltransferases"/>
    <property type="match status" value="1"/>
</dbReference>
<gene>
    <name evidence="3" type="ORF">ASCRUDRAFT_70051</name>
</gene>
<evidence type="ECO:0000313" key="4">
    <source>
        <dbReference type="Proteomes" id="UP000095038"/>
    </source>
</evidence>
<dbReference type="Proteomes" id="UP000095038">
    <property type="component" value="Unassembled WGS sequence"/>
</dbReference>
<feature type="region of interest" description="Disordered" evidence="1">
    <location>
        <begin position="345"/>
        <end position="371"/>
    </location>
</feature>
<feature type="region of interest" description="Disordered" evidence="1">
    <location>
        <begin position="226"/>
        <end position="292"/>
    </location>
</feature>
<feature type="domain" description="Methyltransferase type 11" evidence="2">
    <location>
        <begin position="605"/>
        <end position="650"/>
    </location>
</feature>
<protein>
    <recommendedName>
        <fullName evidence="2">Methyltransferase type 11 domain-containing protein</fullName>
    </recommendedName>
</protein>